<name>A0A015JER1_RHIIW</name>
<evidence type="ECO:0000256" key="2">
    <source>
        <dbReference type="ARBA" id="ARBA00004613"/>
    </source>
</evidence>
<protein>
    <recommendedName>
        <fullName evidence="4">Crinkler effector protein N-terminal domain-containing protein</fullName>
    </recommendedName>
</protein>
<gene>
    <name evidence="5" type="ORF">RirG_132380</name>
</gene>
<evidence type="ECO:0000259" key="4">
    <source>
        <dbReference type="Pfam" id="PF20147"/>
    </source>
</evidence>
<organism evidence="5 6">
    <name type="scientific">Rhizophagus irregularis (strain DAOM 197198w)</name>
    <name type="common">Glomus intraradices</name>
    <dbReference type="NCBI Taxonomy" id="1432141"/>
    <lineage>
        <taxon>Eukaryota</taxon>
        <taxon>Fungi</taxon>
        <taxon>Fungi incertae sedis</taxon>
        <taxon>Mucoromycota</taxon>
        <taxon>Glomeromycotina</taxon>
        <taxon>Glomeromycetes</taxon>
        <taxon>Glomerales</taxon>
        <taxon>Glomeraceae</taxon>
        <taxon>Rhizophagus</taxon>
    </lineage>
</organism>
<dbReference type="Proteomes" id="UP000022910">
    <property type="component" value="Unassembled WGS sequence"/>
</dbReference>
<accession>A0A015JER1</accession>
<comment type="caution">
    <text evidence="5">The sequence shown here is derived from an EMBL/GenBank/DDBJ whole genome shotgun (WGS) entry which is preliminary data.</text>
</comment>
<keyword evidence="6" id="KW-1185">Reference proteome</keyword>
<evidence type="ECO:0000313" key="6">
    <source>
        <dbReference type="Proteomes" id="UP000022910"/>
    </source>
</evidence>
<comment type="subcellular location">
    <subcellularLocation>
        <location evidence="1">Host cell</location>
    </subcellularLocation>
    <subcellularLocation>
        <location evidence="2">Secreted</location>
    </subcellularLocation>
</comment>
<dbReference type="OrthoDB" id="2350603at2759"/>
<proteinExistence type="predicted"/>
<evidence type="ECO:0000256" key="1">
    <source>
        <dbReference type="ARBA" id="ARBA00004340"/>
    </source>
</evidence>
<dbReference type="EMBL" id="JEMT01021544">
    <property type="protein sequence ID" value="EXX65525.1"/>
    <property type="molecule type" value="Genomic_DNA"/>
</dbReference>
<evidence type="ECO:0000313" key="5">
    <source>
        <dbReference type="EMBL" id="EXX65525.1"/>
    </source>
</evidence>
<dbReference type="Pfam" id="PF20147">
    <property type="entry name" value="Crinkler"/>
    <property type="match status" value="1"/>
</dbReference>
<feature type="domain" description="Crinkler effector protein N-terminal" evidence="4">
    <location>
        <begin position="22"/>
        <end position="119"/>
    </location>
</feature>
<dbReference type="HOGENOM" id="CLU_043188_1_0_1"/>
<dbReference type="AlphaFoldDB" id="A0A015JER1"/>
<dbReference type="GO" id="GO:0005576">
    <property type="term" value="C:extracellular region"/>
    <property type="evidence" value="ECO:0007669"/>
    <property type="project" value="UniProtKB-SubCell"/>
</dbReference>
<keyword evidence="3" id="KW-0964">Secreted</keyword>
<sequence>MIHMIYQDLLLFSQYTRDKLSKKFSVKIDKDKSIFELKRVIKAKNQNCFAGIDADRLKLWKVGIPIKQQSPELTAVSNFSVNIKEELGGVELSPFDDISEHFDDDSKKPVKKNLHIIVQPLIEDSKEVHCTASYGNRNNKITFQWTVTREMVTLAGLKKRLCEYFTFPDWTESEHLVISRVVGKRFGTKSKSSSSKTIHISTDEDLASIIWTPAPKMDLKIVVDTPQQAQQQFSSYTYSKMRTLFGLQVNDYYNLPTEASPHITCDINEPSRRVFISSIIYAVASSFDGDVKIFSEYEVSGRYGKGLIDWIIRIGDIIIHVTEAKGNVISHGIGQSTVQAHASMQRNKLKRSYDDADLYDEEMFCIISTGIEWIMTKVILKSNSNGGNVEVRVCLPIPDPIPINKVSLSRGDIREPVSKLLLQIKGLLEEQKNSLVSGKRHRSCQ</sequence>
<reference evidence="5 6" key="1">
    <citation type="submission" date="2014-02" db="EMBL/GenBank/DDBJ databases">
        <title>Single nucleus genome sequencing reveals high similarity among nuclei of an endomycorrhizal fungus.</title>
        <authorList>
            <person name="Lin K."/>
            <person name="Geurts R."/>
            <person name="Zhang Z."/>
            <person name="Limpens E."/>
            <person name="Saunders D.G."/>
            <person name="Mu D."/>
            <person name="Pang E."/>
            <person name="Cao H."/>
            <person name="Cha H."/>
            <person name="Lin T."/>
            <person name="Zhou Q."/>
            <person name="Shang Y."/>
            <person name="Li Y."/>
            <person name="Ivanov S."/>
            <person name="Sharma T."/>
            <person name="Velzen R.V."/>
            <person name="Ruijter N.D."/>
            <person name="Aanen D.K."/>
            <person name="Win J."/>
            <person name="Kamoun S."/>
            <person name="Bisseling T."/>
            <person name="Huang S."/>
        </authorList>
    </citation>
    <scope>NUCLEOTIDE SEQUENCE [LARGE SCALE GENOMIC DNA]</scope>
    <source>
        <strain evidence="5">DAOM 197198w</strain>
        <strain evidence="6">DAOM197198w</strain>
    </source>
</reference>
<evidence type="ECO:0000256" key="3">
    <source>
        <dbReference type="ARBA" id="ARBA00022525"/>
    </source>
</evidence>
<dbReference type="EMBL" id="JEMT01021544">
    <property type="protein sequence ID" value="EXX65526.1"/>
    <property type="molecule type" value="Genomic_DNA"/>
</dbReference>
<dbReference type="InterPro" id="IPR045379">
    <property type="entry name" value="Crinkler_N"/>
</dbReference>
<dbReference type="GO" id="GO:0043657">
    <property type="term" value="C:host cell"/>
    <property type="evidence" value="ECO:0007669"/>
    <property type="project" value="UniProtKB-SubCell"/>
</dbReference>